<evidence type="ECO:0000313" key="3">
    <source>
        <dbReference type="Proteomes" id="UP000216133"/>
    </source>
</evidence>
<name>A0A268RXT7_SHOCL</name>
<dbReference type="Proteomes" id="UP000216133">
    <property type="component" value="Unassembled WGS sequence"/>
</dbReference>
<accession>A0A268RXT7</accession>
<dbReference type="EMBL" id="NPBS01000080">
    <property type="protein sequence ID" value="PAF25105.1"/>
    <property type="molecule type" value="Genomic_DNA"/>
</dbReference>
<dbReference type="AlphaFoldDB" id="A0A268RXT7"/>
<evidence type="ECO:0000256" key="1">
    <source>
        <dbReference type="SAM" id="SignalP"/>
    </source>
</evidence>
<feature type="chain" id="PRO_5012673142" evidence="1">
    <location>
        <begin position="29"/>
        <end position="83"/>
    </location>
</feature>
<protein>
    <submittedName>
        <fullName evidence="2">Uncharacterized protein</fullName>
    </submittedName>
</protein>
<proteinExistence type="predicted"/>
<reference evidence="2 3" key="1">
    <citation type="submission" date="2017-07" db="EMBL/GenBank/DDBJ databases">
        <title>Isolation and whole genome analysis of endospore-forming bacteria from heroin.</title>
        <authorList>
            <person name="Kalinowski J."/>
            <person name="Ahrens B."/>
            <person name="Al-Dilaimi A."/>
            <person name="Winkler A."/>
            <person name="Wibberg D."/>
            <person name="Schleenbecker U."/>
            <person name="Ruckert C."/>
            <person name="Wolfel R."/>
            <person name="Grass G."/>
        </authorList>
    </citation>
    <scope>NUCLEOTIDE SEQUENCE [LARGE SCALE GENOMIC DNA]</scope>
    <source>
        <strain evidence="2 3">7523-2</strain>
    </source>
</reference>
<keyword evidence="1" id="KW-0732">Signal</keyword>
<feature type="signal peptide" evidence="1">
    <location>
        <begin position="1"/>
        <end position="28"/>
    </location>
</feature>
<dbReference type="RefSeq" id="WP_095239057.1">
    <property type="nucleotide sequence ID" value="NZ_NPBS01000080.1"/>
</dbReference>
<organism evidence="2 3">
    <name type="scientific">Shouchella clausii</name>
    <name type="common">Alkalihalobacillus clausii</name>
    <dbReference type="NCBI Taxonomy" id="79880"/>
    <lineage>
        <taxon>Bacteria</taxon>
        <taxon>Bacillati</taxon>
        <taxon>Bacillota</taxon>
        <taxon>Bacilli</taxon>
        <taxon>Bacillales</taxon>
        <taxon>Bacillaceae</taxon>
        <taxon>Shouchella</taxon>
    </lineage>
</organism>
<evidence type="ECO:0000313" key="2">
    <source>
        <dbReference type="EMBL" id="PAF25105.1"/>
    </source>
</evidence>
<comment type="caution">
    <text evidence="2">The sequence shown here is derived from an EMBL/GenBank/DDBJ whole genome shotgun (WGS) entry which is preliminary data.</text>
</comment>
<gene>
    <name evidence="2" type="ORF">CHH61_15330</name>
</gene>
<sequence>MFKKKLVVSLGVSLIAAASFVVFTNTQANSEMNSRDKGDITFIDSSAEGDITFIGSHDKGDITSIDERDKGDITFIHTAKPKA</sequence>